<dbReference type="CDD" id="cd06261">
    <property type="entry name" value="TM_PBP2"/>
    <property type="match status" value="1"/>
</dbReference>
<gene>
    <name evidence="9" type="ORF">DQG23_19775</name>
</gene>
<feature type="transmembrane region" description="Helical" evidence="7">
    <location>
        <begin position="7"/>
        <end position="33"/>
    </location>
</feature>
<keyword evidence="6 7" id="KW-0472">Membrane</keyword>
<feature type="transmembrane region" description="Helical" evidence="7">
    <location>
        <begin position="260"/>
        <end position="278"/>
    </location>
</feature>
<comment type="subcellular location">
    <subcellularLocation>
        <location evidence="1 7">Cell membrane</location>
        <topology evidence="1 7">Multi-pass membrane protein</topology>
    </subcellularLocation>
</comment>
<sequence>MIKHKVLLLMFLPGFLLFFLFQYVPMYGLLIAFKDFKILDGIWNSPWAGLDHFRRLFAGDDFARVLRNTIYIALLKVVLVFPAPILLAVLLNEVRHRAFRRWVQTVSYLPYFFSWVILAGILFSLLSLEGGVNQLLAWFGIPRIGWWMSSDYFYGLIVASAIWQGAGWGSIVYFAALSSIDPTLYEAAIADGANRFKRIWHITLPSLMPTIITMFLLYIGHFLSVGFDQIYNLTTSINSNVADILDTYVLRRMLTMDYELGAAAGIFSSLVGLAMVVGSNRLIKKYDKDQGLW</sequence>
<evidence type="ECO:0000256" key="6">
    <source>
        <dbReference type="ARBA" id="ARBA00023136"/>
    </source>
</evidence>
<accession>A0A329MIV8</accession>
<comment type="similarity">
    <text evidence="7">Belongs to the binding-protein-dependent transport system permease family.</text>
</comment>
<dbReference type="OrthoDB" id="2537881at2"/>
<dbReference type="GO" id="GO:0005886">
    <property type="term" value="C:plasma membrane"/>
    <property type="evidence" value="ECO:0007669"/>
    <property type="project" value="UniProtKB-SubCell"/>
</dbReference>
<feature type="transmembrane region" description="Helical" evidence="7">
    <location>
        <begin position="70"/>
        <end position="91"/>
    </location>
</feature>
<keyword evidence="10" id="KW-1185">Reference proteome</keyword>
<dbReference type="InterPro" id="IPR035906">
    <property type="entry name" value="MetI-like_sf"/>
</dbReference>
<dbReference type="SUPFAM" id="SSF161098">
    <property type="entry name" value="MetI-like"/>
    <property type="match status" value="1"/>
</dbReference>
<dbReference type="GO" id="GO:0055085">
    <property type="term" value="P:transmembrane transport"/>
    <property type="evidence" value="ECO:0007669"/>
    <property type="project" value="InterPro"/>
</dbReference>
<feature type="domain" description="ABC transmembrane type-1" evidence="8">
    <location>
        <begin position="66"/>
        <end position="279"/>
    </location>
</feature>
<dbReference type="Gene3D" id="1.10.3720.10">
    <property type="entry name" value="MetI-like"/>
    <property type="match status" value="1"/>
</dbReference>
<comment type="caution">
    <text evidence="9">The sequence shown here is derived from an EMBL/GenBank/DDBJ whole genome shotgun (WGS) entry which is preliminary data.</text>
</comment>
<keyword evidence="3" id="KW-1003">Cell membrane</keyword>
<feature type="transmembrane region" description="Helical" evidence="7">
    <location>
        <begin position="199"/>
        <end position="219"/>
    </location>
</feature>
<feature type="transmembrane region" description="Helical" evidence="7">
    <location>
        <begin position="152"/>
        <end position="178"/>
    </location>
</feature>
<protein>
    <submittedName>
        <fullName evidence="9">Sugar ABC transporter permease</fullName>
    </submittedName>
</protein>
<organism evidence="9 10">
    <name type="scientific">Paenibacillus contaminans</name>
    <dbReference type="NCBI Taxonomy" id="450362"/>
    <lineage>
        <taxon>Bacteria</taxon>
        <taxon>Bacillati</taxon>
        <taxon>Bacillota</taxon>
        <taxon>Bacilli</taxon>
        <taxon>Bacillales</taxon>
        <taxon>Paenibacillaceae</taxon>
        <taxon>Paenibacillus</taxon>
    </lineage>
</organism>
<dbReference type="Proteomes" id="UP000250369">
    <property type="component" value="Unassembled WGS sequence"/>
</dbReference>
<dbReference type="InterPro" id="IPR050809">
    <property type="entry name" value="UgpAE/MalFG_permease"/>
</dbReference>
<dbReference type="Pfam" id="PF00528">
    <property type="entry name" value="BPD_transp_1"/>
    <property type="match status" value="1"/>
</dbReference>
<evidence type="ECO:0000259" key="8">
    <source>
        <dbReference type="PROSITE" id="PS50928"/>
    </source>
</evidence>
<evidence type="ECO:0000256" key="7">
    <source>
        <dbReference type="RuleBase" id="RU363032"/>
    </source>
</evidence>
<feature type="transmembrane region" description="Helical" evidence="7">
    <location>
        <begin position="112"/>
        <end position="132"/>
    </location>
</feature>
<name>A0A329MIV8_9BACL</name>
<dbReference type="PANTHER" id="PTHR43227:SF11">
    <property type="entry name" value="BLL4140 PROTEIN"/>
    <property type="match status" value="1"/>
</dbReference>
<dbReference type="InterPro" id="IPR000515">
    <property type="entry name" value="MetI-like"/>
</dbReference>
<dbReference type="EMBL" id="QMFB01000011">
    <property type="protein sequence ID" value="RAV19745.1"/>
    <property type="molecule type" value="Genomic_DNA"/>
</dbReference>
<dbReference type="PANTHER" id="PTHR43227">
    <property type="entry name" value="BLL4140 PROTEIN"/>
    <property type="match status" value="1"/>
</dbReference>
<evidence type="ECO:0000256" key="2">
    <source>
        <dbReference type="ARBA" id="ARBA00022448"/>
    </source>
</evidence>
<evidence type="ECO:0000313" key="9">
    <source>
        <dbReference type="EMBL" id="RAV19745.1"/>
    </source>
</evidence>
<reference evidence="9 10" key="1">
    <citation type="journal article" date="2009" name="Int. J. Syst. Evol. Microbiol.">
        <title>Paenibacillus contaminans sp. nov., isolated from a contaminated laboratory plate.</title>
        <authorList>
            <person name="Chou J.H."/>
            <person name="Lee J.H."/>
            <person name="Lin M.C."/>
            <person name="Chang P.S."/>
            <person name="Arun A.B."/>
            <person name="Young C.C."/>
            <person name="Chen W.M."/>
        </authorList>
    </citation>
    <scope>NUCLEOTIDE SEQUENCE [LARGE SCALE GENOMIC DNA]</scope>
    <source>
        <strain evidence="9 10">CKOBP-6</strain>
    </source>
</reference>
<evidence type="ECO:0000256" key="5">
    <source>
        <dbReference type="ARBA" id="ARBA00022989"/>
    </source>
</evidence>
<evidence type="ECO:0000256" key="1">
    <source>
        <dbReference type="ARBA" id="ARBA00004651"/>
    </source>
</evidence>
<dbReference type="AlphaFoldDB" id="A0A329MIV8"/>
<evidence type="ECO:0000313" key="10">
    <source>
        <dbReference type="Proteomes" id="UP000250369"/>
    </source>
</evidence>
<keyword evidence="4 7" id="KW-0812">Transmembrane</keyword>
<evidence type="ECO:0000256" key="3">
    <source>
        <dbReference type="ARBA" id="ARBA00022475"/>
    </source>
</evidence>
<dbReference type="PROSITE" id="PS50928">
    <property type="entry name" value="ABC_TM1"/>
    <property type="match status" value="1"/>
</dbReference>
<evidence type="ECO:0000256" key="4">
    <source>
        <dbReference type="ARBA" id="ARBA00022692"/>
    </source>
</evidence>
<proteinExistence type="inferred from homology"/>
<keyword evidence="2 7" id="KW-0813">Transport</keyword>
<keyword evidence="5 7" id="KW-1133">Transmembrane helix</keyword>